<keyword evidence="2" id="KW-1185">Reference proteome</keyword>
<proteinExistence type="predicted"/>
<evidence type="ECO:0000313" key="2">
    <source>
        <dbReference type="Proteomes" id="UP000817854"/>
    </source>
</evidence>
<dbReference type="EMBL" id="VEVQ02000005">
    <property type="protein sequence ID" value="NHN25903.1"/>
    <property type="molecule type" value="Genomic_DNA"/>
</dbReference>
<comment type="caution">
    <text evidence="1">The sequence shown here is derived from an EMBL/GenBank/DDBJ whole genome shotgun (WGS) entry which is preliminary data.</text>
</comment>
<gene>
    <name evidence="1" type="ORF">FIA58_009475</name>
</gene>
<sequence length="54" mass="6266">MKKTKRLSIDELQEKWNHLEITKNLEIIVGGSVAEECHNGDCRPFYWPPASPQK</sequence>
<reference evidence="2" key="1">
    <citation type="submission" date="2019-05" db="EMBL/GenBank/DDBJ databases">
        <title>Flavobacterium profundi sp. nov., isolated from a deep-sea seamount.</title>
        <authorList>
            <person name="Zhang D.-C."/>
        </authorList>
    </citation>
    <scope>NUCLEOTIDE SEQUENCE [LARGE SCALE GENOMIC DNA]</scope>
    <source>
        <strain evidence="2">EC11</strain>
    </source>
</reference>
<protein>
    <submittedName>
        <fullName evidence="1">Uncharacterized protein</fullName>
    </submittedName>
</protein>
<reference evidence="1 2" key="3">
    <citation type="submission" date="2020-02" db="EMBL/GenBank/DDBJ databases">
        <title>Flavobacterium profundi sp. nov., isolated from a deep-sea seamount.</title>
        <authorList>
            <person name="Zhang D.-C."/>
        </authorList>
    </citation>
    <scope>NUCLEOTIDE SEQUENCE [LARGE SCALE GENOMIC DNA]</scope>
    <source>
        <strain evidence="1 2">EC11</strain>
    </source>
</reference>
<name>A0ABX0ITP6_9FLAO</name>
<reference evidence="1 2" key="2">
    <citation type="submission" date="2019-05" db="EMBL/GenBank/DDBJ databases">
        <authorList>
            <person name="Lianzixin W."/>
        </authorList>
    </citation>
    <scope>NUCLEOTIDE SEQUENCE [LARGE SCALE GENOMIC DNA]</scope>
    <source>
        <strain evidence="1 2">EC11</strain>
    </source>
</reference>
<dbReference type="Proteomes" id="UP000817854">
    <property type="component" value="Unassembled WGS sequence"/>
</dbReference>
<accession>A0ABX0ITP6</accession>
<organism evidence="1 2">
    <name type="scientific">Flavobacterium jejuense</name>
    <dbReference type="NCBI Taxonomy" id="1544455"/>
    <lineage>
        <taxon>Bacteria</taxon>
        <taxon>Pseudomonadati</taxon>
        <taxon>Bacteroidota</taxon>
        <taxon>Flavobacteriia</taxon>
        <taxon>Flavobacteriales</taxon>
        <taxon>Flavobacteriaceae</taxon>
        <taxon>Flavobacterium</taxon>
    </lineage>
</organism>
<evidence type="ECO:0000313" key="1">
    <source>
        <dbReference type="EMBL" id="NHN25903.1"/>
    </source>
</evidence>
<dbReference type="RefSeq" id="WP_165928888.1">
    <property type="nucleotide sequence ID" value="NZ_VEVQ02000005.1"/>
</dbReference>